<organism evidence="1 2">
    <name type="scientific">Strongyloides papillosus</name>
    <name type="common">Intestinal threadworm</name>
    <dbReference type="NCBI Taxonomy" id="174720"/>
    <lineage>
        <taxon>Eukaryota</taxon>
        <taxon>Metazoa</taxon>
        <taxon>Ecdysozoa</taxon>
        <taxon>Nematoda</taxon>
        <taxon>Chromadorea</taxon>
        <taxon>Rhabditida</taxon>
        <taxon>Tylenchina</taxon>
        <taxon>Panagrolaimomorpha</taxon>
        <taxon>Strongyloidoidea</taxon>
        <taxon>Strongyloididae</taxon>
        <taxon>Strongyloides</taxon>
    </lineage>
</organism>
<sequence length="149" mass="17577">MRIIVITYSITCLFLYLNLTSQWAKFHSQTRYRVEDVRELPTYLCQFEICKRILEMENITVKPTIACREMLKAYKGTGRFFREGSFNYIEVYSKVLTYQTNNKYSGPDKGALFYIGDCVCTNSTCTDFKAVCIYTYWFGEKVWGNHEMC</sequence>
<proteinExistence type="predicted"/>
<accession>A0A0N5BQ14</accession>
<reference evidence="2" key="1">
    <citation type="submission" date="2017-02" db="UniProtKB">
        <authorList>
            <consortium name="WormBaseParasite"/>
        </authorList>
    </citation>
    <scope>IDENTIFICATION</scope>
</reference>
<dbReference type="WBParaSite" id="SPAL_0000798800.1">
    <property type="protein sequence ID" value="SPAL_0000798800.1"/>
    <property type="gene ID" value="SPAL_0000798800"/>
</dbReference>
<evidence type="ECO:0000313" key="2">
    <source>
        <dbReference type="WBParaSite" id="SPAL_0000798800.1"/>
    </source>
</evidence>
<dbReference type="Proteomes" id="UP000046392">
    <property type="component" value="Unplaced"/>
</dbReference>
<protein>
    <submittedName>
        <fullName evidence="2">SCP domain-containing protein</fullName>
    </submittedName>
</protein>
<name>A0A0N5BQ14_STREA</name>
<dbReference type="AlphaFoldDB" id="A0A0N5BQ14"/>
<keyword evidence="1" id="KW-1185">Reference proteome</keyword>
<evidence type="ECO:0000313" key="1">
    <source>
        <dbReference type="Proteomes" id="UP000046392"/>
    </source>
</evidence>